<gene>
    <name evidence="1" type="ORF">CWN49_09330</name>
</gene>
<organism evidence="1 2">
    <name type="scientific">Klebsiella michiganensis</name>
    <dbReference type="NCBI Taxonomy" id="1134687"/>
    <lineage>
        <taxon>Bacteria</taxon>
        <taxon>Pseudomonadati</taxon>
        <taxon>Pseudomonadota</taxon>
        <taxon>Gammaproteobacteria</taxon>
        <taxon>Enterobacterales</taxon>
        <taxon>Enterobacteriaceae</taxon>
        <taxon>Klebsiella/Raoultella group</taxon>
        <taxon>Klebsiella</taxon>
    </lineage>
</organism>
<dbReference type="AlphaFoldDB" id="A0A2J5Q0B3"/>
<reference evidence="1 2" key="1">
    <citation type="submission" date="2017-11" db="EMBL/GenBank/DDBJ databases">
        <authorList>
            <person name="Han C.G."/>
        </authorList>
    </citation>
    <scope>NUCLEOTIDE SEQUENCE [LARGE SCALE GENOMIC DNA]</scope>
    <source>
        <strain evidence="1 2">A10</strain>
    </source>
</reference>
<name>A0A2J5Q0B3_9ENTR</name>
<evidence type="ECO:0000313" key="2">
    <source>
        <dbReference type="Proteomes" id="UP000234667"/>
    </source>
</evidence>
<proteinExistence type="predicted"/>
<evidence type="ECO:0008006" key="3">
    <source>
        <dbReference type="Google" id="ProtNLM"/>
    </source>
</evidence>
<comment type="caution">
    <text evidence="1">The sequence shown here is derived from an EMBL/GenBank/DDBJ whole genome shotgun (WGS) entry which is preliminary data.</text>
</comment>
<dbReference type="EMBL" id="PIDR01000209">
    <property type="protein sequence ID" value="PLO71733.1"/>
    <property type="molecule type" value="Genomic_DNA"/>
</dbReference>
<sequence>MAKLTNYQLNTLRAISEGQVMLRGRFDRYWWESTDTLCSAVARRLKSKGLIKTVYLNPVRDRVELTASGFQTIEGANQ</sequence>
<dbReference type="Proteomes" id="UP000234667">
    <property type="component" value="Unassembled WGS sequence"/>
</dbReference>
<protein>
    <recommendedName>
        <fullName evidence="3">MarR family transcriptional regulator</fullName>
    </recommendedName>
</protein>
<evidence type="ECO:0000313" key="1">
    <source>
        <dbReference type="EMBL" id="PLO71733.1"/>
    </source>
</evidence>
<reference evidence="1 2" key="2">
    <citation type="submission" date="2018-01" db="EMBL/GenBank/DDBJ databases">
        <title>Genomic study of Klebsiella pneumoniae.</title>
        <authorList>
            <person name="Yang Y."/>
            <person name="Bicalho R."/>
        </authorList>
    </citation>
    <scope>NUCLEOTIDE SEQUENCE [LARGE SCALE GENOMIC DNA]</scope>
    <source>
        <strain evidence="1 2">A10</strain>
    </source>
</reference>
<accession>A0A2J5Q0B3</accession>